<feature type="domain" description="GCF C-terminal" evidence="1">
    <location>
        <begin position="94"/>
        <end position="386"/>
    </location>
</feature>
<accession>A0AAW2ZIS1</accession>
<dbReference type="GO" id="GO:0000390">
    <property type="term" value="P:spliceosomal complex disassembly"/>
    <property type="evidence" value="ECO:0007669"/>
    <property type="project" value="InterPro"/>
</dbReference>
<sequence length="543" mass="62799">MTGPKGTSKAMTTSKVLPELQYNIHQLVFMTEGAIKETDERVKSEGDAFAKLEKQQIISENTIKSETEKLQNLKQVQQIIQKCRDRYKSHSIELETIHEVFSTLKHKYASLWIPCQLDQFAMAIGGPKLFELINDWDGSDPLISTLTRWRNLTRTLKPITKRQEEIKTNILESHDDDEVNQIIYIDSEAYLILMHHMMNTLRPQLLMWDPLTSGHDHILDKIEKLHQVMPKDEMDSLIARTIIPRMCESLQNTTSLKLINAMHQWIHPWLPYIKSTTASTLGLYDLIKQFISRGLSHWDPLQPQENEMAISTILHWTDLIDMSTLIIPINIVPKLIYILKECFHVDPSDQDLNPLMAVVKWTKVIGVKSMCKLLQKHMFVKWIRTLYEWLTQIDFDYEQVMKWYYGWKNLLPPELSNHKIIKNVWKKGLDMMHQAANGQVITLGHVVDVDDDDDDHVVNRRDAKIVANEPKASFKDLIADYAAQMDLIFLPKGNQMAHGKQLYDFGGVTTFIDNDVLFVKDGASGLWKPVSLDEMMALQSNVK</sequence>
<dbReference type="InterPro" id="IPR045211">
    <property type="entry name" value="TFP11/STIP/Ntr1"/>
</dbReference>
<dbReference type="AlphaFoldDB" id="A0AAW2ZIS1"/>
<evidence type="ECO:0000259" key="1">
    <source>
        <dbReference type="Pfam" id="PF07842"/>
    </source>
</evidence>
<dbReference type="InterPro" id="IPR022783">
    <property type="entry name" value="GCFC_dom"/>
</dbReference>
<name>A0AAW2ZIS1_9EUKA</name>
<dbReference type="Pfam" id="PF07842">
    <property type="entry name" value="GCFC"/>
    <property type="match status" value="1"/>
</dbReference>
<dbReference type="PANTHER" id="PTHR23329:SF1">
    <property type="entry name" value="TUFTELIN-INTERACTING PROTEIN 11"/>
    <property type="match status" value="1"/>
</dbReference>
<evidence type="ECO:0000313" key="2">
    <source>
        <dbReference type="EMBL" id="KAL0488579.1"/>
    </source>
</evidence>
<comment type="caution">
    <text evidence="2">The sequence shown here is derived from an EMBL/GenBank/DDBJ whole genome shotgun (WGS) entry which is preliminary data.</text>
</comment>
<gene>
    <name evidence="2" type="ORF">AKO1_015738</name>
</gene>
<reference evidence="2 3" key="1">
    <citation type="submission" date="2024-03" db="EMBL/GenBank/DDBJ databases">
        <title>The Acrasis kona genome and developmental transcriptomes reveal deep origins of eukaryotic multicellular pathways.</title>
        <authorList>
            <person name="Sheikh S."/>
            <person name="Fu C.-J."/>
            <person name="Brown M.W."/>
            <person name="Baldauf S.L."/>
        </authorList>
    </citation>
    <scope>NUCLEOTIDE SEQUENCE [LARGE SCALE GENOMIC DNA]</scope>
    <source>
        <strain evidence="2 3">ATCC MYA-3509</strain>
    </source>
</reference>
<dbReference type="Proteomes" id="UP001431209">
    <property type="component" value="Unassembled WGS sequence"/>
</dbReference>
<dbReference type="EMBL" id="JAOPGA020001450">
    <property type="protein sequence ID" value="KAL0488579.1"/>
    <property type="molecule type" value="Genomic_DNA"/>
</dbReference>
<dbReference type="PANTHER" id="PTHR23329">
    <property type="entry name" value="TUFTELIN-INTERACTING PROTEIN 11-RELATED"/>
    <property type="match status" value="1"/>
</dbReference>
<evidence type="ECO:0000313" key="3">
    <source>
        <dbReference type="Proteomes" id="UP001431209"/>
    </source>
</evidence>
<dbReference type="GO" id="GO:0071008">
    <property type="term" value="C:U2-type post-mRNA release spliceosomal complex"/>
    <property type="evidence" value="ECO:0007669"/>
    <property type="project" value="TreeGrafter"/>
</dbReference>
<protein>
    <recommendedName>
        <fullName evidence="1">GCF C-terminal domain-containing protein</fullName>
    </recommendedName>
</protein>
<keyword evidence="3" id="KW-1185">Reference proteome</keyword>
<proteinExistence type="predicted"/>
<organism evidence="2 3">
    <name type="scientific">Acrasis kona</name>
    <dbReference type="NCBI Taxonomy" id="1008807"/>
    <lineage>
        <taxon>Eukaryota</taxon>
        <taxon>Discoba</taxon>
        <taxon>Heterolobosea</taxon>
        <taxon>Tetramitia</taxon>
        <taxon>Eutetramitia</taxon>
        <taxon>Acrasidae</taxon>
        <taxon>Acrasis</taxon>
    </lineage>
</organism>